<organism evidence="1 2">
    <name type="scientific">Amantichitinum ursilacus</name>
    <dbReference type="NCBI Taxonomy" id="857265"/>
    <lineage>
        <taxon>Bacteria</taxon>
        <taxon>Pseudomonadati</taxon>
        <taxon>Pseudomonadota</taxon>
        <taxon>Betaproteobacteria</taxon>
        <taxon>Neisseriales</taxon>
        <taxon>Chitinibacteraceae</taxon>
        <taxon>Amantichitinum</taxon>
    </lineage>
</organism>
<gene>
    <name evidence="1" type="ORF">WG78_14505</name>
</gene>
<proteinExistence type="predicted"/>
<dbReference type="RefSeq" id="WP_053938518.1">
    <property type="nucleotide sequence ID" value="NZ_LAQT01000010.1"/>
</dbReference>
<keyword evidence="2" id="KW-1185">Reference proteome</keyword>
<accession>A0A0N0XII4</accession>
<comment type="caution">
    <text evidence="1">The sequence shown here is derived from an EMBL/GenBank/DDBJ whole genome shotgun (WGS) entry which is preliminary data.</text>
</comment>
<protein>
    <recommendedName>
        <fullName evidence="3">Restriction endonuclease type IV Mrr domain-containing protein</fullName>
    </recommendedName>
</protein>
<sequence>MSYDEQFPQNWPAHLQADAEIAPYTSTPPLNAVVPLYEDMHSHTFEQMCWWILQKEYRLLGCTRLGKKGVKQYGIDLFGQSALRPGKLIVFECKCWRDFTPKRLRDAVSAFLRSDWASKTYMFVIIMAQHKISGNLGLRWIEQQARLKEQGIESELWTAEHLTERLQEHPDVLSKFFPAFDIATFGNIWMKRVGFYHKLDKLLSHPDAMIAEEARAHLLGPPIEVNDRTQNADFYIDGEIRTVCKGREFWSFKGPWFTLSVRMPNTSNVFVSVVLDWKKHDLAGFTTVLSHTWLLKNFLFAEGAPLDGRYRGFIVKGDVRRNEGRHLIDFPNCRFSLPADAVRELANAADYLSGEIRQALAGIERRWGCKNFPVTQHVGQRVILATMQSTAWEWLLRFAQEHQMEKGDSSWHIFECHLSSLMPCSRKNGEQGSREWYGIFSGMKINGLTGDREVAILWSPENDARGRENESNNWWTCEQALRWFQEELAPAAKRWLLKKKFSSPLSRLFQKRRLAETARQLDSMFDIRAASRTPLLDGADWTAEPLAAATALQFFFSCELRDPVAYIQPVWVTNLYRAAVALTKAERGYVRYAAANLCLEERISSHQELANALNKRIEDEQTHTNPGAMDHILRGILELIGDSTEGLPAQTISLLLEAFEPLAKLADTNALRERYTEYVRF</sequence>
<evidence type="ECO:0000313" key="2">
    <source>
        <dbReference type="Proteomes" id="UP000037939"/>
    </source>
</evidence>
<dbReference type="PATRIC" id="fig|857265.3.peg.2984"/>
<dbReference type="AlphaFoldDB" id="A0A0N0XII4"/>
<evidence type="ECO:0008006" key="3">
    <source>
        <dbReference type="Google" id="ProtNLM"/>
    </source>
</evidence>
<name>A0A0N0XII4_9NEIS</name>
<dbReference type="Proteomes" id="UP000037939">
    <property type="component" value="Unassembled WGS sequence"/>
</dbReference>
<dbReference type="OrthoDB" id="9157635at2"/>
<dbReference type="EMBL" id="LAQT01000010">
    <property type="protein sequence ID" value="KPC52278.1"/>
    <property type="molecule type" value="Genomic_DNA"/>
</dbReference>
<reference evidence="1 2" key="1">
    <citation type="submission" date="2015-07" db="EMBL/GenBank/DDBJ databases">
        <title>Draft genome sequence of the Amantichitinum ursilacus IGB-41, a new chitin-degrading bacterium.</title>
        <authorList>
            <person name="Kirstahler P."/>
            <person name="Guenther M."/>
            <person name="Grumaz C."/>
            <person name="Rupp S."/>
            <person name="Zibek S."/>
            <person name="Sohn K."/>
        </authorList>
    </citation>
    <scope>NUCLEOTIDE SEQUENCE [LARGE SCALE GENOMIC DNA]</scope>
    <source>
        <strain evidence="1 2">IGB-41</strain>
    </source>
</reference>
<evidence type="ECO:0000313" key="1">
    <source>
        <dbReference type="EMBL" id="KPC52278.1"/>
    </source>
</evidence>